<dbReference type="Pfam" id="PF00882">
    <property type="entry name" value="Zn_dep_PLPC"/>
    <property type="match status" value="1"/>
</dbReference>
<proteinExistence type="predicted"/>
<dbReference type="RefSeq" id="WP_250432049.1">
    <property type="nucleotide sequence ID" value="NZ_JALPRR010000005.1"/>
</dbReference>
<dbReference type="InterPro" id="IPR029002">
    <property type="entry name" value="PLPC/GPLD1"/>
</dbReference>
<feature type="domain" description="Phospholipase C/D" evidence="2">
    <location>
        <begin position="33"/>
        <end position="209"/>
    </location>
</feature>
<gene>
    <name evidence="3" type="ORF">ACFSKP_19810</name>
</gene>
<keyword evidence="1" id="KW-0732">Signal</keyword>
<evidence type="ECO:0000313" key="3">
    <source>
        <dbReference type="EMBL" id="MFD2248523.1"/>
    </source>
</evidence>
<feature type="chain" id="PRO_5045183016" evidence="1">
    <location>
        <begin position="29"/>
        <end position="428"/>
    </location>
</feature>
<dbReference type="Proteomes" id="UP001597374">
    <property type="component" value="Unassembled WGS sequence"/>
</dbReference>
<reference evidence="4" key="1">
    <citation type="journal article" date="2019" name="Int. J. Syst. Evol. Microbiol.">
        <title>The Global Catalogue of Microorganisms (GCM) 10K type strain sequencing project: providing services to taxonomists for standard genome sequencing and annotation.</title>
        <authorList>
            <consortium name="The Broad Institute Genomics Platform"/>
            <consortium name="The Broad Institute Genome Sequencing Center for Infectious Disease"/>
            <person name="Wu L."/>
            <person name="Ma J."/>
        </authorList>
    </citation>
    <scope>NUCLEOTIDE SEQUENCE [LARGE SCALE GENOMIC DNA]</scope>
    <source>
        <strain evidence="4">CGMCC 4.1782</strain>
    </source>
</reference>
<evidence type="ECO:0000256" key="1">
    <source>
        <dbReference type="SAM" id="SignalP"/>
    </source>
</evidence>
<evidence type="ECO:0000313" key="4">
    <source>
        <dbReference type="Proteomes" id="UP001597374"/>
    </source>
</evidence>
<accession>A0ABW5D4K9</accession>
<sequence length="428" mass="48449">MNTKHYRSFFCLTLAFFLMLLQTPPAQAYSVLTHQAIIDATWDASLRPLLLKRFPNATEAELKKAHAHAYGGSIMQDMGYFPMGSTFFTDLLHYVRSGDFVSNLISSSENINEYAFALGALAHYHADIYGHPIGTNRAVPLVYPKVRAAHGNVVTYADDPIAHIKTEFGFDVLQVARGNFAPEDYQAFIGFEVSKEVLERAFQKTYGLELGDVFVSLPTAIATYRYTIRGFIPTLTKAAWQAKKGEIQQATPGITRRKFQYRMSRASFHQNWGDDYDKPGLFTRFLSWIIRMLPKVGPLRPLALKPPTPEAEKLFMESFNKTVEAYGATLRKLGKGDLQLQNTQLDTGKPTAAGTYKPTDEAYAELLAKLEKTDFEHLTPALQQDILQFYHHTKPKKASARHDEDRKEWEETRKALEKLKTAKAKLPQ</sequence>
<evidence type="ECO:0000259" key="2">
    <source>
        <dbReference type="Pfam" id="PF00882"/>
    </source>
</evidence>
<keyword evidence="4" id="KW-1185">Reference proteome</keyword>
<dbReference type="EMBL" id="JBHUIM010000004">
    <property type="protein sequence ID" value="MFD2248523.1"/>
    <property type="molecule type" value="Genomic_DNA"/>
</dbReference>
<protein>
    <submittedName>
        <fullName evidence="3">Zinc dependent phospholipase C family protein</fullName>
    </submittedName>
</protein>
<feature type="signal peptide" evidence="1">
    <location>
        <begin position="1"/>
        <end position="28"/>
    </location>
</feature>
<name>A0ABW5D4K9_9BACT</name>
<comment type="caution">
    <text evidence="3">The sequence shown here is derived from an EMBL/GenBank/DDBJ whole genome shotgun (WGS) entry which is preliminary data.</text>
</comment>
<organism evidence="3 4">
    <name type="scientific">Pontibacter ruber</name>
    <dbReference type="NCBI Taxonomy" id="1343895"/>
    <lineage>
        <taxon>Bacteria</taxon>
        <taxon>Pseudomonadati</taxon>
        <taxon>Bacteroidota</taxon>
        <taxon>Cytophagia</taxon>
        <taxon>Cytophagales</taxon>
        <taxon>Hymenobacteraceae</taxon>
        <taxon>Pontibacter</taxon>
    </lineage>
</organism>